<accession>A0ABQ4HR40</accession>
<dbReference type="InterPro" id="IPR023888">
    <property type="entry name" value="SdpC-like"/>
</dbReference>
<name>A0ABQ4HR40_9ACTN</name>
<keyword evidence="1" id="KW-0472">Membrane</keyword>
<organism evidence="2 3">
    <name type="scientific">Micromonospora andamanensis</name>
    <dbReference type="NCBI Taxonomy" id="1287068"/>
    <lineage>
        <taxon>Bacteria</taxon>
        <taxon>Bacillati</taxon>
        <taxon>Actinomycetota</taxon>
        <taxon>Actinomycetes</taxon>
        <taxon>Micromonosporales</taxon>
        <taxon>Micromonosporaceae</taxon>
        <taxon>Micromonospora</taxon>
    </lineage>
</organism>
<comment type="caution">
    <text evidence="2">The sequence shown here is derived from an EMBL/GenBank/DDBJ whole genome shotgun (WGS) entry which is preliminary data.</text>
</comment>
<dbReference type="Pfam" id="PF26137">
    <property type="entry name" value="Toxin_SdpC"/>
    <property type="match status" value="1"/>
</dbReference>
<evidence type="ECO:0000313" key="3">
    <source>
        <dbReference type="Proteomes" id="UP000647017"/>
    </source>
</evidence>
<protein>
    <submittedName>
        <fullName evidence="2">Uncharacterized protein</fullName>
    </submittedName>
</protein>
<proteinExistence type="predicted"/>
<gene>
    <name evidence="2" type="ORF">Van01_13250</name>
</gene>
<sequence>MPGEPLGLQVPSAELSAAGLHQRAGQVSRLGVPALGEPDVGQDRQRGVVQRRFVPSLLDGFFLQGEVGQKLERLPYVFMDAENLRKNRSAEAVQAVTRLIEEAEAAQPGLLASFSTGMRSGDPYQVETALTEAGSALEAALGDRPILFSDDDEEGTDTAVMVETTIAVVNVGTVAVALAVAITMAAVIVLVALLDSRERPLGGRDLETERLMALFATELRTI</sequence>
<keyword evidence="1" id="KW-0812">Transmembrane</keyword>
<evidence type="ECO:0000256" key="1">
    <source>
        <dbReference type="SAM" id="Phobius"/>
    </source>
</evidence>
<feature type="transmembrane region" description="Helical" evidence="1">
    <location>
        <begin position="171"/>
        <end position="194"/>
    </location>
</feature>
<dbReference type="Proteomes" id="UP000647017">
    <property type="component" value="Unassembled WGS sequence"/>
</dbReference>
<dbReference type="EMBL" id="BOOZ01000005">
    <property type="protein sequence ID" value="GIJ08111.1"/>
    <property type="molecule type" value="Genomic_DNA"/>
</dbReference>
<keyword evidence="3" id="KW-1185">Reference proteome</keyword>
<keyword evidence="1" id="KW-1133">Transmembrane helix</keyword>
<reference evidence="2 3" key="1">
    <citation type="submission" date="2021-01" db="EMBL/GenBank/DDBJ databases">
        <title>Whole genome shotgun sequence of Verrucosispora andamanensis NBRC 109075.</title>
        <authorList>
            <person name="Komaki H."/>
            <person name="Tamura T."/>
        </authorList>
    </citation>
    <scope>NUCLEOTIDE SEQUENCE [LARGE SCALE GENOMIC DNA]</scope>
    <source>
        <strain evidence="2 3">NBRC 109075</strain>
    </source>
</reference>
<evidence type="ECO:0000313" key="2">
    <source>
        <dbReference type="EMBL" id="GIJ08111.1"/>
    </source>
</evidence>